<dbReference type="GO" id="GO:0016973">
    <property type="term" value="P:poly(A)+ mRNA export from nucleus"/>
    <property type="evidence" value="ECO:0007669"/>
    <property type="project" value="TreeGrafter"/>
</dbReference>
<dbReference type="GO" id="GO:0000973">
    <property type="term" value="P:post-transcriptional tethering of RNA polymerase II gene DNA at nuclear periphery"/>
    <property type="evidence" value="ECO:0007669"/>
    <property type="project" value="TreeGrafter"/>
</dbReference>
<dbReference type="Gene3D" id="1.10.10.10">
    <property type="entry name" value="Winged helix-like DNA-binding domain superfamily/Winged helix DNA-binding domain"/>
    <property type="match status" value="1"/>
</dbReference>
<dbReference type="Pfam" id="PF01399">
    <property type="entry name" value="PCI"/>
    <property type="match status" value="1"/>
</dbReference>
<dbReference type="STRING" id="400682.A0A1X7TVR0"/>
<name>A0A1X7TVR0_AMPQE</name>
<dbReference type="AlphaFoldDB" id="A0A1X7TVR0"/>
<dbReference type="PANTHER" id="PTHR12732">
    <property type="entry name" value="UNCHARACTERIZED PROTEASOME COMPONENT REGION PCI-CONTAINING"/>
    <property type="match status" value="1"/>
</dbReference>
<dbReference type="FunFam" id="1.10.10.10:FF:000146">
    <property type="entry name" value="PCI domain-containing protein 2 homolog"/>
    <property type="match status" value="1"/>
</dbReference>
<protein>
    <recommendedName>
        <fullName evidence="2">CSN12-like protein</fullName>
    </recommendedName>
</protein>
<dbReference type="InterPro" id="IPR036388">
    <property type="entry name" value="WH-like_DNA-bd_sf"/>
</dbReference>
<evidence type="ECO:0000256" key="1">
    <source>
        <dbReference type="ARBA" id="ARBA00025771"/>
    </source>
</evidence>
<proteinExistence type="inferred from homology"/>
<dbReference type="GO" id="GO:0003723">
    <property type="term" value="F:RNA binding"/>
    <property type="evidence" value="ECO:0007669"/>
    <property type="project" value="InterPro"/>
</dbReference>
<dbReference type="GO" id="GO:0070390">
    <property type="term" value="C:transcription export complex 2"/>
    <property type="evidence" value="ECO:0007669"/>
    <property type="project" value="TreeGrafter"/>
</dbReference>
<accession>A0A1X7TVR0</accession>
<dbReference type="OrthoDB" id="10252687at2759"/>
<dbReference type="InParanoid" id="A0A1X7TVR0"/>
<sequence length="139" mass="15720">MAALDQFLTKLIGLLKNVMELVALKDSHVFNADSYLSNIIKDDGQMPRKELLDEYNLLPFYDVALTVSTGNLYMFAKALEEHELDIAWQNTSEDEIDADEVECIIANLIDKGKIKGYISHNHQKLVVSKQNPFPSLSSF</sequence>
<dbReference type="GO" id="GO:0003690">
    <property type="term" value="F:double-stranded DNA binding"/>
    <property type="evidence" value="ECO:0007669"/>
    <property type="project" value="InterPro"/>
</dbReference>
<feature type="domain" description="PCI" evidence="3">
    <location>
        <begin position="96"/>
        <end position="129"/>
    </location>
</feature>
<comment type="similarity">
    <text evidence="1">Belongs to the CSN12 family.</text>
</comment>
<dbReference type="EnsemblMetazoa" id="Aqu2.1.19438_001">
    <property type="protein sequence ID" value="Aqu2.1.19438_001"/>
    <property type="gene ID" value="Aqu2.1.19438"/>
</dbReference>
<dbReference type="GO" id="GO:0006368">
    <property type="term" value="P:transcription elongation by RNA polymerase II"/>
    <property type="evidence" value="ECO:0007669"/>
    <property type="project" value="TreeGrafter"/>
</dbReference>
<dbReference type="PANTHER" id="PTHR12732:SF0">
    <property type="entry name" value="PCI DOMAIN-CONTAINING PROTEIN 2"/>
    <property type="match status" value="1"/>
</dbReference>
<evidence type="ECO:0000313" key="4">
    <source>
        <dbReference type="EnsemblMetazoa" id="Aqu2.1.19438_001"/>
    </source>
</evidence>
<reference evidence="4" key="1">
    <citation type="submission" date="2017-05" db="UniProtKB">
        <authorList>
            <consortium name="EnsemblMetazoa"/>
        </authorList>
    </citation>
    <scope>IDENTIFICATION</scope>
</reference>
<organism evidence="4">
    <name type="scientific">Amphimedon queenslandica</name>
    <name type="common">Sponge</name>
    <dbReference type="NCBI Taxonomy" id="400682"/>
    <lineage>
        <taxon>Eukaryota</taxon>
        <taxon>Metazoa</taxon>
        <taxon>Porifera</taxon>
        <taxon>Demospongiae</taxon>
        <taxon>Heteroscleromorpha</taxon>
        <taxon>Haplosclerida</taxon>
        <taxon>Niphatidae</taxon>
        <taxon>Amphimedon</taxon>
    </lineage>
</organism>
<evidence type="ECO:0000259" key="3">
    <source>
        <dbReference type="Pfam" id="PF01399"/>
    </source>
</evidence>
<dbReference type="eggNOG" id="KOG2688">
    <property type="taxonomic scope" value="Eukaryota"/>
</dbReference>
<dbReference type="InterPro" id="IPR045114">
    <property type="entry name" value="Csn12-like"/>
</dbReference>
<dbReference type="InterPro" id="IPR000717">
    <property type="entry name" value="PCI_dom"/>
</dbReference>
<evidence type="ECO:0000256" key="2">
    <source>
        <dbReference type="ARBA" id="ARBA00033214"/>
    </source>
</evidence>